<dbReference type="PANTHER" id="PTHR35535:SF1">
    <property type="entry name" value="HEAT SHOCK PROTEIN HSLJ"/>
    <property type="match status" value="1"/>
</dbReference>
<evidence type="ECO:0000313" key="4">
    <source>
        <dbReference type="Proteomes" id="UP000560000"/>
    </source>
</evidence>
<dbReference type="Proteomes" id="UP000560000">
    <property type="component" value="Unassembled WGS sequence"/>
</dbReference>
<dbReference type="Pfam" id="PF03724">
    <property type="entry name" value="META"/>
    <property type="match status" value="1"/>
</dbReference>
<dbReference type="InterPro" id="IPR038670">
    <property type="entry name" value="HslJ-like_sf"/>
</dbReference>
<dbReference type="OrthoDB" id="7871744at2"/>
<proteinExistence type="predicted"/>
<evidence type="ECO:0000256" key="1">
    <source>
        <dbReference type="SAM" id="SignalP"/>
    </source>
</evidence>
<accession>A0A841KDH3</accession>
<protein>
    <submittedName>
        <fullName evidence="3">Heat shock protein HslJ</fullName>
    </submittedName>
</protein>
<dbReference type="PANTHER" id="PTHR35535">
    <property type="entry name" value="HEAT SHOCK PROTEIN HSLJ"/>
    <property type="match status" value="1"/>
</dbReference>
<dbReference type="InterPro" id="IPR053147">
    <property type="entry name" value="Hsp_HslJ-like"/>
</dbReference>
<reference evidence="3 4" key="1">
    <citation type="submission" date="2020-08" db="EMBL/GenBank/DDBJ databases">
        <title>Genomic Encyclopedia of Type Strains, Phase IV (KMG-IV): sequencing the most valuable type-strain genomes for metagenomic binning, comparative biology and taxonomic classification.</title>
        <authorList>
            <person name="Goeker M."/>
        </authorList>
    </citation>
    <scope>NUCLEOTIDE SEQUENCE [LARGE SCALE GENOMIC DNA]</scope>
    <source>
        <strain evidence="3 4">DSM 107085</strain>
    </source>
</reference>
<dbReference type="EMBL" id="JACHET010000001">
    <property type="protein sequence ID" value="MBB6183040.1"/>
    <property type="molecule type" value="Genomic_DNA"/>
</dbReference>
<name>A0A841KDH3_9GAMM</name>
<organism evidence="3 4">
    <name type="scientific">Oleiagrimonas soli</name>
    <dbReference type="NCBI Taxonomy" id="1543381"/>
    <lineage>
        <taxon>Bacteria</taxon>
        <taxon>Pseudomonadati</taxon>
        <taxon>Pseudomonadota</taxon>
        <taxon>Gammaproteobacteria</taxon>
        <taxon>Lysobacterales</taxon>
        <taxon>Rhodanobacteraceae</taxon>
        <taxon>Oleiagrimonas</taxon>
    </lineage>
</organism>
<evidence type="ECO:0000259" key="2">
    <source>
        <dbReference type="Pfam" id="PF03724"/>
    </source>
</evidence>
<sequence>MHRTAPCWIAAALIALPLAACSQSSKSPPVVTRVLHHPEASTARMGRDLTHFVWTLQEARNADGAPLNALMPSGHPPLQIRFEGTQIHVANTCNAIGGTYSVQDGALKIDGLLHTMMACADPALNRMEKIALHVLQQNPQLSLSGSDAAPQLHMATSDQETLTFAGTPKMAASSSSP</sequence>
<gene>
    <name evidence="3" type="ORF">HNQ86_000385</name>
</gene>
<keyword evidence="1" id="KW-0732">Signal</keyword>
<evidence type="ECO:0000313" key="3">
    <source>
        <dbReference type="EMBL" id="MBB6183040.1"/>
    </source>
</evidence>
<feature type="chain" id="PRO_5032331954" evidence="1">
    <location>
        <begin position="23"/>
        <end position="177"/>
    </location>
</feature>
<dbReference type="InterPro" id="IPR005184">
    <property type="entry name" value="DUF306_Meta_HslJ"/>
</dbReference>
<feature type="domain" description="DUF306" evidence="2">
    <location>
        <begin position="48"/>
        <end position="164"/>
    </location>
</feature>
<keyword evidence="3" id="KW-0346">Stress response</keyword>
<comment type="caution">
    <text evidence="3">The sequence shown here is derived from an EMBL/GenBank/DDBJ whole genome shotgun (WGS) entry which is preliminary data.</text>
</comment>
<feature type="signal peptide" evidence="1">
    <location>
        <begin position="1"/>
        <end position="22"/>
    </location>
</feature>
<dbReference type="Gene3D" id="2.40.128.270">
    <property type="match status" value="1"/>
</dbReference>
<dbReference type="AlphaFoldDB" id="A0A841KDH3"/>
<dbReference type="RefSeq" id="WP_052394901.1">
    <property type="nucleotide sequence ID" value="NZ_JACHET010000001.1"/>
</dbReference>